<dbReference type="InterPro" id="IPR000524">
    <property type="entry name" value="Tscrpt_reg_HTH_GntR"/>
</dbReference>
<accession>A0A1H3RNV0</accession>
<dbReference type="EMBL" id="FNPX01000009">
    <property type="protein sequence ID" value="SDZ26908.1"/>
    <property type="molecule type" value="Genomic_DNA"/>
</dbReference>
<dbReference type="GO" id="GO:0003700">
    <property type="term" value="F:DNA-binding transcription factor activity"/>
    <property type="evidence" value="ECO:0007669"/>
    <property type="project" value="InterPro"/>
</dbReference>
<dbReference type="PROSITE" id="PS50949">
    <property type="entry name" value="HTH_GNTR"/>
    <property type="match status" value="1"/>
</dbReference>
<sequence>MGLVEQIRAAILNGEHAPGAVLSQTDLAATYGVSRIPVRDALQSLAAEKLVEVLPGKGARVVRLTSKDLDEIFDLRIMLECDLLERATARADTSAHSEADYALRKSSLEAGRQGWHNGDWMFHQTLYLPAERPRQLALVEELRTSCTLYASGYAALASGTERWLSDHGAIVQAYADGRAEEACGVLRQHLMAAHRQLVALSEERQDQTKGI</sequence>
<dbReference type="Pfam" id="PF07729">
    <property type="entry name" value="FCD"/>
    <property type="match status" value="1"/>
</dbReference>
<dbReference type="OrthoDB" id="9028214at2"/>
<dbReference type="GO" id="GO:0003677">
    <property type="term" value="F:DNA binding"/>
    <property type="evidence" value="ECO:0007669"/>
    <property type="project" value="UniProtKB-KW"/>
</dbReference>
<keyword evidence="2" id="KW-0238">DNA-binding</keyword>
<dbReference type="SUPFAM" id="SSF46785">
    <property type="entry name" value="Winged helix' DNA-binding domain"/>
    <property type="match status" value="1"/>
</dbReference>
<gene>
    <name evidence="5" type="ORF">SAMN05444004_10925</name>
</gene>
<proteinExistence type="predicted"/>
<protein>
    <submittedName>
        <fullName evidence="5">Transcriptional regulator, GntR family</fullName>
    </submittedName>
</protein>
<dbReference type="InterPro" id="IPR036390">
    <property type="entry name" value="WH_DNA-bd_sf"/>
</dbReference>
<dbReference type="Gene3D" id="1.20.120.530">
    <property type="entry name" value="GntR ligand-binding domain-like"/>
    <property type="match status" value="1"/>
</dbReference>
<dbReference type="InterPro" id="IPR036388">
    <property type="entry name" value="WH-like_DNA-bd_sf"/>
</dbReference>
<evidence type="ECO:0000256" key="2">
    <source>
        <dbReference type="ARBA" id="ARBA00023125"/>
    </source>
</evidence>
<dbReference type="SMART" id="SM00345">
    <property type="entry name" value="HTH_GNTR"/>
    <property type="match status" value="1"/>
</dbReference>
<organism evidence="5 6">
    <name type="scientific">Jannaschia faecimaris</name>
    <dbReference type="NCBI Taxonomy" id="1244108"/>
    <lineage>
        <taxon>Bacteria</taxon>
        <taxon>Pseudomonadati</taxon>
        <taxon>Pseudomonadota</taxon>
        <taxon>Alphaproteobacteria</taxon>
        <taxon>Rhodobacterales</taxon>
        <taxon>Roseobacteraceae</taxon>
        <taxon>Jannaschia</taxon>
    </lineage>
</organism>
<dbReference type="AlphaFoldDB" id="A0A1H3RNV0"/>
<dbReference type="InterPro" id="IPR011711">
    <property type="entry name" value="GntR_C"/>
</dbReference>
<keyword evidence="1" id="KW-0805">Transcription regulation</keyword>
<evidence type="ECO:0000256" key="3">
    <source>
        <dbReference type="ARBA" id="ARBA00023163"/>
    </source>
</evidence>
<dbReference type="PANTHER" id="PTHR43537">
    <property type="entry name" value="TRANSCRIPTIONAL REGULATOR, GNTR FAMILY"/>
    <property type="match status" value="1"/>
</dbReference>
<evidence type="ECO:0000313" key="5">
    <source>
        <dbReference type="EMBL" id="SDZ26908.1"/>
    </source>
</evidence>
<evidence type="ECO:0000259" key="4">
    <source>
        <dbReference type="PROSITE" id="PS50949"/>
    </source>
</evidence>
<reference evidence="6" key="1">
    <citation type="submission" date="2016-10" db="EMBL/GenBank/DDBJ databases">
        <authorList>
            <person name="Varghese N."/>
            <person name="Submissions S."/>
        </authorList>
    </citation>
    <scope>NUCLEOTIDE SEQUENCE [LARGE SCALE GENOMIC DNA]</scope>
    <source>
        <strain evidence="6">DSM 100420</strain>
    </source>
</reference>
<dbReference type="SMART" id="SM00895">
    <property type="entry name" value="FCD"/>
    <property type="match status" value="1"/>
</dbReference>
<dbReference type="CDD" id="cd07377">
    <property type="entry name" value="WHTH_GntR"/>
    <property type="match status" value="1"/>
</dbReference>
<keyword evidence="6" id="KW-1185">Reference proteome</keyword>
<dbReference type="PANTHER" id="PTHR43537:SF41">
    <property type="entry name" value="TRANSCRIPTIONAL REGULATORY PROTEIN"/>
    <property type="match status" value="1"/>
</dbReference>
<dbReference type="Proteomes" id="UP000198914">
    <property type="component" value="Unassembled WGS sequence"/>
</dbReference>
<dbReference type="Gene3D" id="1.10.10.10">
    <property type="entry name" value="Winged helix-like DNA-binding domain superfamily/Winged helix DNA-binding domain"/>
    <property type="match status" value="1"/>
</dbReference>
<keyword evidence="3" id="KW-0804">Transcription</keyword>
<dbReference type="STRING" id="1244108.SAMN05444004_10925"/>
<dbReference type="InterPro" id="IPR008920">
    <property type="entry name" value="TF_FadR/GntR_C"/>
</dbReference>
<dbReference type="RefSeq" id="WP_092645872.1">
    <property type="nucleotide sequence ID" value="NZ_FNPX01000009.1"/>
</dbReference>
<evidence type="ECO:0000256" key="1">
    <source>
        <dbReference type="ARBA" id="ARBA00023015"/>
    </source>
</evidence>
<evidence type="ECO:0000313" key="6">
    <source>
        <dbReference type="Proteomes" id="UP000198914"/>
    </source>
</evidence>
<dbReference type="PRINTS" id="PR00035">
    <property type="entry name" value="HTHGNTR"/>
</dbReference>
<name>A0A1H3RNV0_9RHOB</name>
<feature type="domain" description="HTH gntR-type" evidence="4">
    <location>
        <begin position="1"/>
        <end position="64"/>
    </location>
</feature>
<dbReference type="Pfam" id="PF00392">
    <property type="entry name" value="GntR"/>
    <property type="match status" value="1"/>
</dbReference>
<dbReference type="SUPFAM" id="SSF48008">
    <property type="entry name" value="GntR ligand-binding domain-like"/>
    <property type="match status" value="1"/>
</dbReference>